<organism evidence="5 6">
    <name type="scientific">Verticillium nonalfalfae</name>
    <dbReference type="NCBI Taxonomy" id="1051616"/>
    <lineage>
        <taxon>Eukaryota</taxon>
        <taxon>Fungi</taxon>
        <taxon>Dikarya</taxon>
        <taxon>Ascomycota</taxon>
        <taxon>Pezizomycotina</taxon>
        <taxon>Sordariomycetes</taxon>
        <taxon>Hypocreomycetidae</taxon>
        <taxon>Glomerellales</taxon>
        <taxon>Plectosphaerellaceae</taxon>
        <taxon>Verticillium</taxon>
    </lineage>
</organism>
<dbReference type="GeneID" id="39608110"/>
<keyword evidence="6" id="KW-1185">Reference proteome</keyword>
<sequence length="191" mass="20062">MPAKRGAPKTKPPPTARARPSALAKQHNLSARQEHEIAEAFSLFATAPTSAHPRGQLPTRDLRAALAALGAAPSSRAEHADLVSILDPDGEGAAAYDEFLAVAALKLHARADDDGARAAEVDEAFRLFSGGRGEGVITLGDLKRVAAVLKEDVDDAVLRDMVLEANAGAGVQVGVGRVEFEEVMRRAGAWK</sequence>
<dbReference type="PANTHER" id="PTHR23048">
    <property type="entry name" value="MYOSIN LIGHT CHAIN 1, 3"/>
    <property type="match status" value="1"/>
</dbReference>
<feature type="region of interest" description="Disordered" evidence="4">
    <location>
        <begin position="1"/>
        <end position="30"/>
    </location>
</feature>
<dbReference type="FunFam" id="1.10.238.10:FF:000001">
    <property type="entry name" value="Calmodulin 1"/>
    <property type="match status" value="1"/>
</dbReference>
<dbReference type="STRING" id="1051616.A0A3M9XVP6"/>
<reference evidence="5 6" key="1">
    <citation type="submission" date="2018-10" db="EMBL/GenBank/DDBJ databases">
        <title>Genome sequence of Verticillium nonalfalfae VnAa140.</title>
        <authorList>
            <person name="Stajich J.E."/>
            <person name="Kasson M.T."/>
        </authorList>
    </citation>
    <scope>NUCLEOTIDE SEQUENCE [LARGE SCALE GENOMIC DNA]</scope>
    <source>
        <strain evidence="5 6">VnAa140</strain>
    </source>
</reference>
<dbReference type="RefSeq" id="XP_028490232.1">
    <property type="nucleotide sequence ID" value="XM_028638592.1"/>
</dbReference>
<dbReference type="EMBL" id="RBVV01000249">
    <property type="protein sequence ID" value="RNJ52074.1"/>
    <property type="molecule type" value="Genomic_DNA"/>
</dbReference>
<evidence type="ECO:0000256" key="1">
    <source>
        <dbReference type="ARBA" id="ARBA00020786"/>
    </source>
</evidence>
<dbReference type="AlphaFoldDB" id="A0A3M9XVP6"/>
<dbReference type="PANTHER" id="PTHR23048:SF59">
    <property type="entry name" value="EF-HAND SUPERFAMILY PROTEIN"/>
    <property type="match status" value="1"/>
</dbReference>
<dbReference type="GO" id="GO:0016460">
    <property type="term" value="C:myosin II complex"/>
    <property type="evidence" value="ECO:0007669"/>
    <property type="project" value="TreeGrafter"/>
</dbReference>
<dbReference type="Proteomes" id="UP000267145">
    <property type="component" value="Unassembled WGS sequence"/>
</dbReference>
<evidence type="ECO:0000256" key="4">
    <source>
        <dbReference type="SAM" id="MobiDB-lite"/>
    </source>
</evidence>
<dbReference type="InterPro" id="IPR050230">
    <property type="entry name" value="CALM/Myosin/TropC-like"/>
</dbReference>
<keyword evidence="3" id="KW-0106">Calcium</keyword>
<evidence type="ECO:0000313" key="5">
    <source>
        <dbReference type="EMBL" id="RNJ52074.1"/>
    </source>
</evidence>
<dbReference type="Gene3D" id="1.10.238.10">
    <property type="entry name" value="EF-hand"/>
    <property type="match status" value="1"/>
</dbReference>
<keyword evidence="2" id="KW-0677">Repeat</keyword>
<dbReference type="SUPFAM" id="SSF47473">
    <property type="entry name" value="EF-hand"/>
    <property type="match status" value="1"/>
</dbReference>
<gene>
    <name evidence="5" type="ORF">D7B24_004421</name>
</gene>
<accession>A0A3M9XVP6</accession>
<dbReference type="InterPro" id="IPR011992">
    <property type="entry name" value="EF-hand-dom_pair"/>
</dbReference>
<evidence type="ECO:0000313" key="6">
    <source>
        <dbReference type="Proteomes" id="UP000267145"/>
    </source>
</evidence>
<evidence type="ECO:0000256" key="3">
    <source>
        <dbReference type="ARBA" id="ARBA00022837"/>
    </source>
</evidence>
<proteinExistence type="predicted"/>
<comment type="caution">
    <text evidence="5">The sequence shown here is derived from an EMBL/GenBank/DDBJ whole genome shotgun (WGS) entry which is preliminary data.</text>
</comment>
<name>A0A3M9XVP6_9PEZI</name>
<evidence type="ECO:0000256" key="2">
    <source>
        <dbReference type="ARBA" id="ARBA00022737"/>
    </source>
</evidence>
<protein>
    <recommendedName>
        <fullName evidence="1">Calmodulin</fullName>
    </recommendedName>
</protein>